<dbReference type="SUPFAM" id="SSF52777">
    <property type="entry name" value="CoA-dependent acyltransferases"/>
    <property type="match status" value="1"/>
</dbReference>
<dbReference type="Gene3D" id="3.30.559.10">
    <property type="entry name" value="Chloramphenicol acetyltransferase-like domain"/>
    <property type="match status" value="1"/>
</dbReference>
<dbReference type="OrthoDB" id="2150604at2759"/>
<gene>
    <name evidence="1" type="ORF">BDV28DRAFT_21630</name>
</gene>
<dbReference type="PANTHER" id="PTHR28037">
    <property type="entry name" value="ALCOHOL O-ACETYLTRANSFERASE 1-RELATED"/>
    <property type="match status" value="1"/>
</dbReference>
<proteinExistence type="predicted"/>
<dbReference type="Pfam" id="PF07247">
    <property type="entry name" value="AATase"/>
    <property type="match status" value="1"/>
</dbReference>
<dbReference type="InterPro" id="IPR010828">
    <property type="entry name" value="Atf2/Sli1-like"/>
</dbReference>
<dbReference type="PROSITE" id="PS51257">
    <property type="entry name" value="PROKAR_LIPOPROTEIN"/>
    <property type="match status" value="1"/>
</dbReference>
<dbReference type="AlphaFoldDB" id="A0A5N6Z330"/>
<protein>
    <submittedName>
        <fullName evidence="1">Alcohol acetyltransferase</fullName>
    </submittedName>
</protein>
<name>A0A5N6Z330_9EURO</name>
<accession>A0A5N6Z330</accession>
<organism evidence="1 2">
    <name type="scientific">Aspergillus coremiiformis</name>
    <dbReference type="NCBI Taxonomy" id="138285"/>
    <lineage>
        <taxon>Eukaryota</taxon>
        <taxon>Fungi</taxon>
        <taxon>Dikarya</taxon>
        <taxon>Ascomycota</taxon>
        <taxon>Pezizomycotina</taxon>
        <taxon>Eurotiomycetes</taxon>
        <taxon>Eurotiomycetidae</taxon>
        <taxon>Eurotiales</taxon>
        <taxon>Aspergillaceae</taxon>
        <taxon>Aspergillus</taxon>
        <taxon>Aspergillus subgen. Circumdati</taxon>
    </lineage>
</organism>
<sequence length="466" mass="52369">MDQFPKLRPVGRLERCSTARHHLGFYYNVAVAACYTLPKTFTLPIKDYVYKACETLIGQHPILTAVPIDEGTKEPYFARLPNVDLSQSVFFEKRKHNVPDVDDRDEELDTLLNTQHNIAFKLPLPSWRLIVLTDDADRTEREFTVVFVFHHAISDGTSGKVFHKSFLQALQSMSSLTTDAVKEVIQSPDSPLLPPGEAVHPQPLSMSYLAIQLFKDKIYKPRDPGLWTGSEIRTPLETKVNHIVFPKHISSAFKERCRENKTTITAALQTIFARSLFTHLPETFTKVQCNSPMSARRFLPDPITDDSMGVWVQEYTEQYARKDLSDRSSFPWSEAVRSRATIEKEISKEGGDSSVNLLKYVDDYHNKLYLSKIGQQRSSTFEVSNLGAIDLGPPVEGMPRIGRVIFSQSASVTGNAIEVSVASGGDGCLVLAFVWQEGVVEELFMLSVIGSVRKEIYDLCGTDLID</sequence>
<evidence type="ECO:0000313" key="2">
    <source>
        <dbReference type="Proteomes" id="UP000327118"/>
    </source>
</evidence>
<dbReference type="GO" id="GO:0008080">
    <property type="term" value="F:N-acetyltransferase activity"/>
    <property type="evidence" value="ECO:0007669"/>
    <property type="project" value="TreeGrafter"/>
</dbReference>
<reference evidence="2" key="1">
    <citation type="submission" date="2019-04" db="EMBL/GenBank/DDBJ databases">
        <title>Friends and foes A comparative genomics studyof 23 Aspergillus species from section Flavi.</title>
        <authorList>
            <consortium name="DOE Joint Genome Institute"/>
            <person name="Kjaerbolling I."/>
            <person name="Vesth T."/>
            <person name="Frisvad J.C."/>
            <person name="Nybo J.L."/>
            <person name="Theobald S."/>
            <person name="Kildgaard S."/>
            <person name="Isbrandt T."/>
            <person name="Kuo A."/>
            <person name="Sato A."/>
            <person name="Lyhne E.K."/>
            <person name="Kogle M.E."/>
            <person name="Wiebenga A."/>
            <person name="Kun R.S."/>
            <person name="Lubbers R.J."/>
            <person name="Makela M.R."/>
            <person name="Barry K."/>
            <person name="Chovatia M."/>
            <person name="Clum A."/>
            <person name="Daum C."/>
            <person name="Haridas S."/>
            <person name="He G."/>
            <person name="LaButti K."/>
            <person name="Lipzen A."/>
            <person name="Mondo S."/>
            <person name="Riley R."/>
            <person name="Salamov A."/>
            <person name="Simmons B.A."/>
            <person name="Magnuson J.K."/>
            <person name="Henrissat B."/>
            <person name="Mortensen U.H."/>
            <person name="Larsen T.O."/>
            <person name="Devries R.P."/>
            <person name="Grigoriev I.V."/>
            <person name="Machida M."/>
            <person name="Baker S.E."/>
            <person name="Andersen M.R."/>
        </authorList>
    </citation>
    <scope>NUCLEOTIDE SEQUENCE [LARGE SCALE GENOMIC DNA]</scope>
    <source>
        <strain evidence="2">CBS 553.77</strain>
    </source>
</reference>
<dbReference type="EMBL" id="ML739174">
    <property type="protein sequence ID" value="KAE8351366.1"/>
    <property type="molecule type" value="Genomic_DNA"/>
</dbReference>
<dbReference type="InterPro" id="IPR023213">
    <property type="entry name" value="CAT-like_dom_sf"/>
</dbReference>
<evidence type="ECO:0000313" key="1">
    <source>
        <dbReference type="EMBL" id="KAE8351366.1"/>
    </source>
</evidence>
<keyword evidence="2" id="KW-1185">Reference proteome</keyword>
<dbReference type="Proteomes" id="UP000327118">
    <property type="component" value="Unassembled WGS sequence"/>
</dbReference>
<dbReference type="PANTHER" id="PTHR28037:SF1">
    <property type="entry name" value="ALCOHOL O-ACETYLTRANSFERASE 1-RELATED"/>
    <property type="match status" value="1"/>
</dbReference>
<dbReference type="InterPro" id="IPR052058">
    <property type="entry name" value="Alcohol_O-acetyltransferase"/>
</dbReference>
<keyword evidence="1" id="KW-0808">Transferase</keyword>